<dbReference type="EMBL" id="CAEZZV010000044">
    <property type="protein sequence ID" value="CAB4774972.1"/>
    <property type="molecule type" value="Genomic_DNA"/>
</dbReference>
<reference evidence="4" key="1">
    <citation type="submission" date="2020-05" db="EMBL/GenBank/DDBJ databases">
        <authorList>
            <person name="Chiriac C."/>
            <person name="Salcher M."/>
            <person name="Ghai R."/>
            <person name="Kavagutti S V."/>
        </authorList>
    </citation>
    <scope>NUCLEOTIDE SEQUENCE</scope>
</reference>
<dbReference type="InterPro" id="IPR005123">
    <property type="entry name" value="Oxoglu/Fe-dep_dioxygenase_dom"/>
</dbReference>
<sequence length="333" mass="37106">MDTVPVIDIAPFLAGTPEGIASVAEELGRACEEIGFFQITGFGVSEEFIQEVYDVSRRFFDLSEELKATAAQPAPDQVRGWTAVGAEGLSYSLDEVAPGDLKEKMDMGPFNVPEDDYHRGAAAGPHFAPNVWPQALPEMRGLWERYFAEMSEVSRQVMRIFAVALDLQIDFFEDKINEHISMFRVVNYPDQPTPPLPGQLRAGAHTDYGSLTLLRQEQRPGSLQVMTKSGEWFDVPTIKGALVVNIGDLMAEWTNDRWVSTLHRVINPPRDIANDSRRISLVFFHQPNYDAMISCLPTCLAAGEEPRHAPMSSGEHLFSKFVKQSTFGQGVNK</sequence>
<evidence type="ECO:0000313" key="4">
    <source>
        <dbReference type="EMBL" id="CAB5048290.1"/>
    </source>
</evidence>
<evidence type="ECO:0000313" key="5">
    <source>
        <dbReference type="EMBL" id="CAB5121260.1"/>
    </source>
</evidence>
<evidence type="ECO:0000313" key="2">
    <source>
        <dbReference type="EMBL" id="CAB4593580.1"/>
    </source>
</evidence>
<accession>A0A6J7T5P3</accession>
<dbReference type="InterPro" id="IPR027443">
    <property type="entry name" value="IPNS-like_sf"/>
</dbReference>
<dbReference type="PANTHER" id="PTHR47990">
    <property type="entry name" value="2-OXOGLUTARATE (2OG) AND FE(II)-DEPENDENT OXYGENASE SUPERFAMILY PROTEIN-RELATED"/>
    <property type="match status" value="1"/>
</dbReference>
<evidence type="ECO:0000259" key="1">
    <source>
        <dbReference type="PROSITE" id="PS51471"/>
    </source>
</evidence>
<feature type="domain" description="Fe2OG dioxygenase" evidence="1">
    <location>
        <begin position="178"/>
        <end position="287"/>
    </location>
</feature>
<name>A0A6J7T5P3_9ZZZZ</name>
<dbReference type="Gene3D" id="2.60.120.330">
    <property type="entry name" value="B-lactam Antibiotic, Isopenicillin N Synthase, Chain"/>
    <property type="match status" value="1"/>
</dbReference>
<dbReference type="PRINTS" id="PR00682">
    <property type="entry name" value="IPNSYNTHASE"/>
</dbReference>
<dbReference type="InterPro" id="IPR026992">
    <property type="entry name" value="DIOX_N"/>
</dbReference>
<proteinExistence type="predicted"/>
<dbReference type="Pfam" id="PF14226">
    <property type="entry name" value="DIOX_N"/>
    <property type="match status" value="1"/>
</dbReference>
<dbReference type="AlphaFoldDB" id="A0A6J7T5P3"/>
<dbReference type="PROSITE" id="PS51471">
    <property type="entry name" value="FE2OG_OXY"/>
    <property type="match status" value="1"/>
</dbReference>
<dbReference type="EMBL" id="CAEZUK010000028">
    <property type="protein sequence ID" value="CAB4593580.1"/>
    <property type="molecule type" value="Genomic_DNA"/>
</dbReference>
<protein>
    <submittedName>
        <fullName evidence="4">Unannotated protein</fullName>
    </submittedName>
</protein>
<dbReference type="EMBL" id="CAFBRX010000058">
    <property type="protein sequence ID" value="CAB5121260.1"/>
    <property type="molecule type" value="Genomic_DNA"/>
</dbReference>
<dbReference type="SUPFAM" id="SSF51197">
    <property type="entry name" value="Clavaminate synthase-like"/>
    <property type="match status" value="1"/>
</dbReference>
<dbReference type="InterPro" id="IPR044861">
    <property type="entry name" value="IPNS-like_FE2OG_OXY"/>
</dbReference>
<gene>
    <name evidence="2" type="ORF">UFOPK1820_00286</name>
    <name evidence="3" type="ORF">UFOPK2921_00480</name>
    <name evidence="4" type="ORF">UFOPK4275_00571</name>
    <name evidence="5" type="ORF">UFOPK4422_00700</name>
</gene>
<evidence type="ECO:0000313" key="3">
    <source>
        <dbReference type="EMBL" id="CAB4774972.1"/>
    </source>
</evidence>
<organism evidence="4">
    <name type="scientific">freshwater metagenome</name>
    <dbReference type="NCBI Taxonomy" id="449393"/>
    <lineage>
        <taxon>unclassified sequences</taxon>
        <taxon>metagenomes</taxon>
        <taxon>ecological metagenomes</taxon>
    </lineage>
</organism>
<dbReference type="EMBL" id="CAFBQJ010000080">
    <property type="protein sequence ID" value="CAB5048290.1"/>
    <property type="molecule type" value="Genomic_DNA"/>
</dbReference>
<dbReference type="Pfam" id="PF03171">
    <property type="entry name" value="2OG-FeII_Oxy"/>
    <property type="match status" value="1"/>
</dbReference>
<dbReference type="InterPro" id="IPR050231">
    <property type="entry name" value="Iron_ascorbate_oxido_reductase"/>
</dbReference>